<feature type="compositionally biased region" description="Polar residues" evidence="3">
    <location>
        <begin position="239"/>
        <end position="250"/>
    </location>
</feature>
<accession>A0A9P6CBY5</accession>
<feature type="region of interest" description="Disordered" evidence="3">
    <location>
        <begin position="32"/>
        <end position="65"/>
    </location>
</feature>
<evidence type="ECO:0000313" key="5">
    <source>
        <dbReference type="EMBL" id="KAF9455559.1"/>
    </source>
</evidence>
<dbReference type="SUPFAM" id="SSF54160">
    <property type="entry name" value="Chromo domain-like"/>
    <property type="match status" value="1"/>
</dbReference>
<feature type="compositionally biased region" description="Basic residues" evidence="3">
    <location>
        <begin position="44"/>
        <end position="56"/>
    </location>
</feature>
<feature type="compositionally biased region" description="Polar residues" evidence="3">
    <location>
        <begin position="273"/>
        <end position="294"/>
    </location>
</feature>
<feature type="compositionally biased region" description="Polar residues" evidence="3">
    <location>
        <begin position="433"/>
        <end position="458"/>
    </location>
</feature>
<dbReference type="GO" id="GO:0006338">
    <property type="term" value="P:chromatin remodeling"/>
    <property type="evidence" value="ECO:0007669"/>
    <property type="project" value="UniProtKB-ARBA"/>
</dbReference>
<dbReference type="Pfam" id="PF00385">
    <property type="entry name" value="Chromo"/>
    <property type="match status" value="1"/>
</dbReference>
<evidence type="ECO:0000256" key="1">
    <source>
        <dbReference type="ARBA" id="ARBA00004123"/>
    </source>
</evidence>
<protein>
    <recommendedName>
        <fullName evidence="4">Chromo domain-containing protein</fullName>
    </recommendedName>
</protein>
<dbReference type="EMBL" id="MU150617">
    <property type="protein sequence ID" value="KAF9455559.1"/>
    <property type="molecule type" value="Genomic_DNA"/>
</dbReference>
<feature type="compositionally biased region" description="Pro residues" evidence="3">
    <location>
        <begin position="327"/>
        <end position="340"/>
    </location>
</feature>
<reference evidence="5" key="1">
    <citation type="submission" date="2020-11" db="EMBL/GenBank/DDBJ databases">
        <authorList>
            <consortium name="DOE Joint Genome Institute"/>
            <person name="Ahrendt S."/>
            <person name="Riley R."/>
            <person name="Andreopoulos W."/>
            <person name="Labutti K."/>
            <person name="Pangilinan J."/>
            <person name="Ruiz-Duenas F.J."/>
            <person name="Barrasa J.M."/>
            <person name="Sanchez-Garcia M."/>
            <person name="Camarero S."/>
            <person name="Miyauchi S."/>
            <person name="Serrano A."/>
            <person name="Linde D."/>
            <person name="Babiker R."/>
            <person name="Drula E."/>
            <person name="Ayuso-Fernandez I."/>
            <person name="Pacheco R."/>
            <person name="Padilla G."/>
            <person name="Ferreira P."/>
            <person name="Barriuso J."/>
            <person name="Kellner H."/>
            <person name="Castanera R."/>
            <person name="Alfaro M."/>
            <person name="Ramirez L."/>
            <person name="Pisabarro A.G."/>
            <person name="Kuo A."/>
            <person name="Tritt A."/>
            <person name="Lipzen A."/>
            <person name="He G."/>
            <person name="Yan M."/>
            <person name="Ng V."/>
            <person name="Cullen D."/>
            <person name="Martin F."/>
            <person name="Rosso M.-N."/>
            <person name="Henrissat B."/>
            <person name="Hibbett D."/>
            <person name="Martinez A.T."/>
            <person name="Grigoriev I.V."/>
        </authorList>
    </citation>
    <scope>NUCLEOTIDE SEQUENCE</scope>
    <source>
        <strain evidence="5">CBS 247.69</strain>
    </source>
</reference>
<feature type="region of interest" description="Disordered" evidence="3">
    <location>
        <begin position="143"/>
        <end position="356"/>
    </location>
</feature>
<feature type="compositionally biased region" description="Polar residues" evidence="3">
    <location>
        <begin position="305"/>
        <end position="320"/>
    </location>
</feature>
<evidence type="ECO:0000256" key="3">
    <source>
        <dbReference type="SAM" id="MobiDB-lite"/>
    </source>
</evidence>
<sequence length="1001" mass="111342">MAKGKKRPPTPEESENEVFHVEVLMAARVVADETDSDSDDSFVGKKKKKKDKKGKGGAKDKGGEDPAAHWEYLVKWAGYESDANSWEPESNVAECQRLLKSFWAEFDDHERDYAIGDVIEPSIKWIKKEKRFFAREFSDAQEKLRIEGERAERERTKKTKKRSRKSSPGDPMSSFFPNKKRKTVFSDDDNDYNDNDNESHVPLRIILPAKRKEPPVSESSDDDDTPLSSQVHIKKTMKTGVSSRAVTNVTMEHPKKPTPPIPRRVPPIPKKSGTATTSMQRSNTTTPVIPQQAPSYLADEGRQNPKPSDSGPSLFSTPSSPVELPSNVPPRRPLPLPKPPVKTTLTIPPKIPRRLTNPHVKLSGMAPEAIASGGGISTKQRLAQGALAPTLPKAIAPPTAATRGRPTLPYLKTSSLMPHLTFKKNRPALSADASGNSSTTHALNDQVQGGRTPQSSIDQSKTTLAALNMRPSVQGSTSASPAPALLDVPLTTSPQEYTLQDPIFSDPFSRNATSSSSATIGPPLAPVRTAAEEFLSTIIPPDLITPLVPAPEISYEPMPPPHLVPKRTSLSTKIPKKWTWTGGLYFEGQDKPICNVTMRDTSGFRFSSLMDHWDRITFPSFHDVADVPMILLACKPPTHVARLAPAAPEDHSPMTILSIHIVKHQKVVLVPVQLNNVVTGHILFFHHVMAQFTQKFNIPSEVQEVHSLVAVFLPWVLPEAKLKLQWRKPPTEYLPAKTAFKPMIPDKLRWTRLVKTKPLYQHALRILKFPSKLHEFMSQEKHHRTYGLCPETSSKKGQRGLETTMLISIMDQCRAKLKSPTDARVVFIHISALKNLLKIPSLLGQRNKENIVQFYVYGTHHSISPELWRFTEVYQCGGVVTFTPLAILEDPIGVKKRIKEINEHPFWACYILPTVLGMTIKGDAGEADPITLFQDRGKLVCSFIPKAVTKGKLSLMHSPPDWTGNSREKSLAWVANQYSSSFQTIQEIMESALNAFNARYS</sequence>
<dbReference type="GO" id="GO:0005634">
    <property type="term" value="C:nucleus"/>
    <property type="evidence" value="ECO:0007669"/>
    <property type="project" value="UniProtKB-SubCell"/>
</dbReference>
<feature type="region of interest" description="Disordered" evidence="3">
    <location>
        <begin position="428"/>
        <end position="458"/>
    </location>
</feature>
<dbReference type="PROSITE" id="PS00598">
    <property type="entry name" value="CHROMO_1"/>
    <property type="match status" value="1"/>
</dbReference>
<keyword evidence="2" id="KW-0539">Nucleus</keyword>
<feature type="non-terminal residue" evidence="5">
    <location>
        <position position="1001"/>
    </location>
</feature>
<feature type="compositionally biased region" description="Pro residues" evidence="3">
    <location>
        <begin position="257"/>
        <end position="269"/>
    </location>
</feature>
<dbReference type="InterPro" id="IPR000953">
    <property type="entry name" value="Chromo/chromo_shadow_dom"/>
</dbReference>
<evidence type="ECO:0000256" key="2">
    <source>
        <dbReference type="ARBA" id="ARBA00023242"/>
    </source>
</evidence>
<feature type="compositionally biased region" description="Acidic residues" evidence="3">
    <location>
        <begin position="186"/>
        <end position="196"/>
    </location>
</feature>
<feature type="compositionally biased region" description="Basic and acidic residues" evidence="3">
    <location>
        <begin position="143"/>
        <end position="155"/>
    </location>
</feature>
<dbReference type="Gene3D" id="2.40.50.40">
    <property type="match status" value="1"/>
</dbReference>
<evidence type="ECO:0000313" key="6">
    <source>
        <dbReference type="Proteomes" id="UP000807353"/>
    </source>
</evidence>
<dbReference type="OrthoDB" id="433924at2759"/>
<dbReference type="SMART" id="SM00298">
    <property type="entry name" value="CHROMO"/>
    <property type="match status" value="1"/>
</dbReference>
<feature type="compositionally biased region" description="Basic residues" evidence="3">
    <location>
        <begin position="156"/>
        <end position="165"/>
    </location>
</feature>
<comment type="caution">
    <text evidence="5">The sequence shown here is derived from an EMBL/GenBank/DDBJ whole genome shotgun (WGS) entry which is preliminary data.</text>
</comment>
<organism evidence="5 6">
    <name type="scientific">Collybia nuda</name>
    <dbReference type="NCBI Taxonomy" id="64659"/>
    <lineage>
        <taxon>Eukaryota</taxon>
        <taxon>Fungi</taxon>
        <taxon>Dikarya</taxon>
        <taxon>Basidiomycota</taxon>
        <taxon>Agaricomycotina</taxon>
        <taxon>Agaricomycetes</taxon>
        <taxon>Agaricomycetidae</taxon>
        <taxon>Agaricales</taxon>
        <taxon>Tricholomatineae</taxon>
        <taxon>Clitocybaceae</taxon>
        <taxon>Collybia</taxon>
    </lineage>
</organism>
<dbReference type="InterPro" id="IPR023780">
    <property type="entry name" value="Chromo_domain"/>
</dbReference>
<name>A0A9P6CBY5_9AGAR</name>
<dbReference type="InterPro" id="IPR023779">
    <property type="entry name" value="Chromodomain_CS"/>
</dbReference>
<dbReference type="InterPro" id="IPR016197">
    <property type="entry name" value="Chromo-like_dom_sf"/>
</dbReference>
<comment type="subcellular location">
    <subcellularLocation>
        <location evidence="1">Nucleus</location>
    </subcellularLocation>
</comment>
<gene>
    <name evidence="5" type="ORF">BDZ94DRAFT_1277929</name>
</gene>
<feature type="domain" description="Chromo" evidence="4">
    <location>
        <begin position="24"/>
        <end position="114"/>
    </location>
</feature>
<dbReference type="PROSITE" id="PS50013">
    <property type="entry name" value="CHROMO_2"/>
    <property type="match status" value="1"/>
</dbReference>
<dbReference type="Proteomes" id="UP000807353">
    <property type="component" value="Unassembled WGS sequence"/>
</dbReference>
<evidence type="ECO:0000259" key="4">
    <source>
        <dbReference type="PROSITE" id="PS50013"/>
    </source>
</evidence>
<proteinExistence type="predicted"/>
<dbReference type="AlphaFoldDB" id="A0A9P6CBY5"/>
<keyword evidence="6" id="KW-1185">Reference proteome</keyword>